<comment type="similarity">
    <text evidence="2">Belongs to the guanylate kinase family.</text>
</comment>
<sequence>MSVGKFIIVLVGPSGSGKTSLGSELTKAGYPKLVTTTTRSKRPGEQEGEDYYFRAASELEADDFVEQTVYNNHMYGLTKAEVQEALAHHDIVHVSLDRNGVHALSRQYPDIAVTCFITISEEEMARRMAKRGDSPRKINERISFCREIGELTPPQETDYVIENNHFQQAVNELLAMIDQLK</sequence>
<accession>A0A516GHT6</accession>
<dbReference type="SUPFAM" id="SSF52540">
    <property type="entry name" value="P-loop containing nucleoside triphosphate hydrolases"/>
    <property type="match status" value="1"/>
</dbReference>
<evidence type="ECO:0000313" key="7">
    <source>
        <dbReference type="Proteomes" id="UP000315953"/>
    </source>
</evidence>
<dbReference type="InterPro" id="IPR008144">
    <property type="entry name" value="Guanylate_kin-like_dom"/>
</dbReference>
<dbReference type="PROSITE" id="PS00856">
    <property type="entry name" value="GUANYLATE_KINASE_1"/>
    <property type="match status" value="1"/>
</dbReference>
<evidence type="ECO:0000313" key="6">
    <source>
        <dbReference type="EMBL" id="QDO91097.1"/>
    </source>
</evidence>
<comment type="function">
    <text evidence="1">Essential for recycling GMP and indirectly, cGMP.</text>
</comment>
<dbReference type="CDD" id="cd00071">
    <property type="entry name" value="GMPK"/>
    <property type="match status" value="1"/>
</dbReference>
<dbReference type="GO" id="GO:0004385">
    <property type="term" value="F:GMP kinase activity"/>
    <property type="evidence" value="ECO:0007669"/>
    <property type="project" value="UniProtKB-EC"/>
</dbReference>
<dbReference type="InterPro" id="IPR008145">
    <property type="entry name" value="GK/Ca_channel_bsu"/>
</dbReference>
<evidence type="ECO:0000256" key="3">
    <source>
        <dbReference type="ARBA" id="ARBA00022679"/>
    </source>
</evidence>
<dbReference type="GO" id="GO:0005829">
    <property type="term" value="C:cytosol"/>
    <property type="evidence" value="ECO:0007669"/>
    <property type="project" value="TreeGrafter"/>
</dbReference>
<dbReference type="KEGG" id="dpm:FNV33_03165"/>
<dbReference type="Proteomes" id="UP000315953">
    <property type="component" value="Chromosome"/>
</dbReference>
<organism evidence="6 7">
    <name type="scientific">Dolosigranulum pigrum</name>
    <dbReference type="NCBI Taxonomy" id="29394"/>
    <lineage>
        <taxon>Bacteria</taxon>
        <taxon>Bacillati</taxon>
        <taxon>Bacillota</taxon>
        <taxon>Bacilli</taxon>
        <taxon>Lactobacillales</taxon>
        <taxon>Carnobacteriaceae</taxon>
        <taxon>Dolosigranulum</taxon>
    </lineage>
</organism>
<keyword evidence="4" id="KW-0418">Kinase</keyword>
<dbReference type="OrthoDB" id="1033810at2"/>
<dbReference type="InterPro" id="IPR020590">
    <property type="entry name" value="Guanylate_kinase_CS"/>
</dbReference>
<name>A0A516GHT6_9LACT</name>
<dbReference type="PANTHER" id="PTHR23117">
    <property type="entry name" value="GUANYLATE KINASE-RELATED"/>
    <property type="match status" value="1"/>
</dbReference>
<dbReference type="PROSITE" id="PS50052">
    <property type="entry name" value="GUANYLATE_KINASE_2"/>
    <property type="match status" value="1"/>
</dbReference>
<gene>
    <name evidence="6" type="ORF">FNV33_03165</name>
</gene>
<evidence type="ECO:0000256" key="2">
    <source>
        <dbReference type="ARBA" id="ARBA00005790"/>
    </source>
</evidence>
<dbReference type="AlphaFoldDB" id="A0A516GHT6"/>
<dbReference type="EMBL" id="CP041626">
    <property type="protein sequence ID" value="QDO91097.1"/>
    <property type="molecule type" value="Genomic_DNA"/>
</dbReference>
<dbReference type="InterPro" id="IPR027417">
    <property type="entry name" value="P-loop_NTPase"/>
</dbReference>
<proteinExistence type="inferred from homology"/>
<evidence type="ECO:0000256" key="4">
    <source>
        <dbReference type="ARBA" id="ARBA00022777"/>
    </source>
</evidence>
<evidence type="ECO:0000256" key="1">
    <source>
        <dbReference type="ARBA" id="ARBA00003531"/>
    </source>
</evidence>
<evidence type="ECO:0000256" key="5">
    <source>
        <dbReference type="ARBA" id="ARBA00048594"/>
    </source>
</evidence>
<dbReference type="Gene3D" id="3.40.50.300">
    <property type="entry name" value="P-loop containing nucleotide triphosphate hydrolases"/>
    <property type="match status" value="1"/>
</dbReference>
<dbReference type="Pfam" id="PF00625">
    <property type="entry name" value="Guanylate_kin"/>
    <property type="match status" value="1"/>
</dbReference>
<reference evidence="6 7" key="1">
    <citation type="submission" date="2019-07" db="EMBL/GenBank/DDBJ databases">
        <title>Genome assembly of a nasal isolate of Dolosigranulum pigrum from a chronic sinusitis patient.</title>
        <authorList>
            <person name="Baig S."/>
            <person name="Overballe-Petersen S."/>
            <person name="Kaspar U."/>
            <person name="Rendboe A."/>
            <person name="de Man T."/>
            <person name="Liu C."/>
            <person name="Price L.B."/>
            <person name="Stegger M."/>
            <person name="Becker K."/>
            <person name="Skytt Andersen P."/>
        </authorList>
    </citation>
    <scope>NUCLEOTIDE SEQUENCE [LARGE SCALE GENOMIC DNA]</scope>
    <source>
        <strain evidence="6 7">83VPs-KB5</strain>
    </source>
</reference>
<keyword evidence="3" id="KW-0808">Transferase</keyword>
<protein>
    <submittedName>
        <fullName evidence="6">AAA family ATPase</fullName>
    </submittedName>
</protein>
<dbReference type="PANTHER" id="PTHR23117:SF13">
    <property type="entry name" value="GUANYLATE KINASE"/>
    <property type="match status" value="1"/>
</dbReference>
<comment type="catalytic activity">
    <reaction evidence="5">
        <text>GMP + ATP = GDP + ADP</text>
        <dbReference type="Rhea" id="RHEA:20780"/>
        <dbReference type="ChEBI" id="CHEBI:30616"/>
        <dbReference type="ChEBI" id="CHEBI:58115"/>
        <dbReference type="ChEBI" id="CHEBI:58189"/>
        <dbReference type="ChEBI" id="CHEBI:456216"/>
        <dbReference type="EC" id="2.7.4.8"/>
    </reaction>
</comment>
<dbReference type="SMART" id="SM00072">
    <property type="entry name" value="GuKc"/>
    <property type="match status" value="1"/>
</dbReference>